<proteinExistence type="predicted"/>
<name>A0A9E8JQJ8_9GAMM</name>
<protein>
    <submittedName>
        <fullName evidence="1">Uncharacterized protein</fullName>
    </submittedName>
</protein>
<keyword evidence="2" id="KW-1185">Reference proteome</keyword>
<dbReference type="EMBL" id="CP046056">
    <property type="protein sequence ID" value="QQD25373.1"/>
    <property type="molecule type" value="Genomic_DNA"/>
</dbReference>
<evidence type="ECO:0000313" key="2">
    <source>
        <dbReference type="Proteomes" id="UP000596074"/>
    </source>
</evidence>
<dbReference type="Proteomes" id="UP000596074">
    <property type="component" value="Chromosome"/>
</dbReference>
<organism evidence="1 2">
    <name type="scientific">Venatoribacter cucullus</name>
    <dbReference type="NCBI Taxonomy" id="2661630"/>
    <lineage>
        <taxon>Bacteria</taxon>
        <taxon>Pseudomonadati</taxon>
        <taxon>Pseudomonadota</taxon>
        <taxon>Gammaproteobacteria</taxon>
        <taxon>Oceanospirillales</taxon>
        <taxon>Oceanospirillaceae</taxon>
        <taxon>Venatoribacter</taxon>
    </lineage>
</organism>
<reference evidence="1 2" key="1">
    <citation type="submission" date="2019-11" db="EMBL/GenBank/DDBJ databases">
        <title>Venatorbacter sp. nov. a predator of Campylobacter and other Gram-negative bacteria.</title>
        <authorList>
            <person name="Saeedi A."/>
            <person name="Cummings N.J."/>
            <person name="Connerton I.F."/>
            <person name="Connerton P.L."/>
        </authorList>
    </citation>
    <scope>NUCLEOTIDE SEQUENCE [LARGE SCALE GENOMIC DNA]</scope>
    <source>
        <strain evidence="1">XL5</strain>
    </source>
</reference>
<dbReference type="KEGG" id="vcw:GJQ55_13190"/>
<accession>A0A9E8JQJ8</accession>
<sequence>MSGEQRLINTLLQQLDDAAAQEKTLNKAYLEDVLFTQLLARLAERRSDKDILHQVQYNLTFEQRNISKDELVVTRGC</sequence>
<gene>
    <name evidence="1" type="ORF">GJQ55_13190</name>
</gene>
<dbReference type="AlphaFoldDB" id="A0A9E8JQJ8"/>
<evidence type="ECO:0000313" key="1">
    <source>
        <dbReference type="EMBL" id="QQD25373.1"/>
    </source>
</evidence>
<dbReference type="RefSeq" id="WP_228345447.1">
    <property type="nucleotide sequence ID" value="NZ_CP045550.1"/>
</dbReference>